<evidence type="ECO:0000313" key="3">
    <source>
        <dbReference type="Proteomes" id="UP000054321"/>
    </source>
</evidence>
<evidence type="ECO:0000313" key="2">
    <source>
        <dbReference type="EMBL" id="KIM96742.1"/>
    </source>
</evidence>
<dbReference type="AlphaFoldDB" id="A0A0C3D485"/>
<reference evidence="3" key="2">
    <citation type="submission" date="2015-01" db="EMBL/GenBank/DDBJ databases">
        <title>Evolutionary Origins and Diversification of the Mycorrhizal Mutualists.</title>
        <authorList>
            <consortium name="DOE Joint Genome Institute"/>
            <consortium name="Mycorrhizal Genomics Consortium"/>
            <person name="Kohler A."/>
            <person name="Kuo A."/>
            <person name="Nagy L.G."/>
            <person name="Floudas D."/>
            <person name="Copeland A."/>
            <person name="Barry K.W."/>
            <person name="Cichocki N."/>
            <person name="Veneault-Fourrey C."/>
            <person name="LaButti K."/>
            <person name="Lindquist E.A."/>
            <person name="Lipzen A."/>
            <person name="Lundell T."/>
            <person name="Morin E."/>
            <person name="Murat C."/>
            <person name="Riley R."/>
            <person name="Ohm R."/>
            <person name="Sun H."/>
            <person name="Tunlid A."/>
            <person name="Henrissat B."/>
            <person name="Grigoriev I.V."/>
            <person name="Hibbett D.S."/>
            <person name="Martin F."/>
        </authorList>
    </citation>
    <scope>NUCLEOTIDE SEQUENCE [LARGE SCALE GENOMIC DNA]</scope>
    <source>
        <strain evidence="3">Zn</strain>
    </source>
</reference>
<feature type="domain" description="Alpha-L-arabinofuranosidase 1 catalytic" evidence="1">
    <location>
        <begin position="41"/>
        <end position="114"/>
    </location>
</feature>
<name>A0A0C3D485_OIDMZ</name>
<keyword evidence="3" id="KW-1185">Reference proteome</keyword>
<dbReference type="InParanoid" id="A0A0C3D485"/>
<reference evidence="2 3" key="1">
    <citation type="submission" date="2014-04" db="EMBL/GenBank/DDBJ databases">
        <authorList>
            <consortium name="DOE Joint Genome Institute"/>
            <person name="Kuo A."/>
            <person name="Martino E."/>
            <person name="Perotto S."/>
            <person name="Kohler A."/>
            <person name="Nagy L.G."/>
            <person name="Floudas D."/>
            <person name="Copeland A."/>
            <person name="Barry K.W."/>
            <person name="Cichocki N."/>
            <person name="Veneault-Fourrey C."/>
            <person name="LaButti K."/>
            <person name="Lindquist E.A."/>
            <person name="Lipzen A."/>
            <person name="Lundell T."/>
            <person name="Morin E."/>
            <person name="Murat C."/>
            <person name="Sun H."/>
            <person name="Tunlid A."/>
            <person name="Henrissat B."/>
            <person name="Grigoriev I.V."/>
            <person name="Hibbett D.S."/>
            <person name="Martin F."/>
            <person name="Nordberg H.P."/>
            <person name="Cantor M.N."/>
            <person name="Hua S.X."/>
        </authorList>
    </citation>
    <scope>NUCLEOTIDE SEQUENCE [LARGE SCALE GENOMIC DNA]</scope>
    <source>
        <strain evidence="2 3">Zn</strain>
    </source>
</reference>
<dbReference type="Proteomes" id="UP000054321">
    <property type="component" value="Unassembled WGS sequence"/>
</dbReference>
<dbReference type="HOGENOM" id="CLU_2004556_0_0_1"/>
<dbReference type="EMBL" id="KN832883">
    <property type="protein sequence ID" value="KIM96742.1"/>
    <property type="molecule type" value="Genomic_DNA"/>
</dbReference>
<accession>A0A0C3D485</accession>
<dbReference type="InterPro" id="IPR055235">
    <property type="entry name" value="ASD1_cat"/>
</dbReference>
<organism evidence="2 3">
    <name type="scientific">Oidiodendron maius (strain Zn)</name>
    <dbReference type="NCBI Taxonomy" id="913774"/>
    <lineage>
        <taxon>Eukaryota</taxon>
        <taxon>Fungi</taxon>
        <taxon>Dikarya</taxon>
        <taxon>Ascomycota</taxon>
        <taxon>Pezizomycotina</taxon>
        <taxon>Leotiomycetes</taxon>
        <taxon>Leotiomycetes incertae sedis</taxon>
        <taxon>Myxotrichaceae</taxon>
        <taxon>Oidiodendron</taxon>
    </lineage>
</organism>
<dbReference type="Pfam" id="PF22848">
    <property type="entry name" value="ASD1_dom"/>
    <property type="match status" value="1"/>
</dbReference>
<evidence type="ECO:0000259" key="1">
    <source>
        <dbReference type="Pfam" id="PF22848"/>
    </source>
</evidence>
<gene>
    <name evidence="2" type="ORF">OIDMADRAFT_32662</name>
</gene>
<dbReference type="STRING" id="913774.A0A0C3D485"/>
<proteinExistence type="predicted"/>
<sequence length="124" mass="14289">MSFCRGQNRTVYKCQTREEGRDRRQSDLGRCKYGWFSSSRRMQWGLDMNLTTILGDWAGLYLDGQTISQANLQPYVDSGMDNLEFLLGGSSIVYGTKRASLVYLEPFATNTVWVQDRLENLRDL</sequence>
<protein>
    <recommendedName>
        <fullName evidence="1">Alpha-L-arabinofuranosidase 1 catalytic domain-containing protein</fullName>
    </recommendedName>
</protein>